<evidence type="ECO:0000313" key="1">
    <source>
        <dbReference type="EMBL" id="KAJ3809656.1"/>
    </source>
</evidence>
<protein>
    <submittedName>
        <fullName evidence="1">Uncharacterized protein</fullName>
    </submittedName>
</protein>
<dbReference type="EMBL" id="MU795144">
    <property type="protein sequence ID" value="KAJ3809656.1"/>
    <property type="molecule type" value="Genomic_DNA"/>
</dbReference>
<keyword evidence="2" id="KW-1185">Reference proteome</keyword>
<name>A0ACC1TYJ9_9AGAR</name>
<evidence type="ECO:0000313" key="2">
    <source>
        <dbReference type="Proteomes" id="UP001163835"/>
    </source>
</evidence>
<sequence>MSGSTPTKRLQLKTSDLTDFFRGSSSGPSSTPSTGSSSEPPLPVPEDNHLSSSSASPSKKRSSRIPFIGRSRKKSIHSDADVDTSLSDATKESRASVATAGSNYRSVPEQHSTSLPHASTSQQSLKTAATSTSFGSKIAAHFVPSKGGLRLQSRKSQRSAKKSHEELFDYTSDSLVPPSLGARSPSIESNISRISRSTTPRASQAQEELRPQPTITVSRPPVDDLDNMEQYNDLFTKPRHIVKSVPIDTGSMGTYLSRSSLHKDTSPLSGPAPHTTSMIAHAPASSAITTQTADDTTASSIRRKGSKVQKLSRSSAGDSNRASFSGTSVSSFSALSSRRNANFDLQQGIDIDTADESEAMSEAMSIRSAMSMPISFRSVTALDKHRSLISSHSVRGTTKSKSSRITLPSKPPSIPLPATPSSDDISSLSQKQAFRQRAHTIASGRNSSVPERSSGSSRANSTPKQNTTTVKALGKSSSLSRDSTIQTHGTDRNSSSSSSASTTPTPTKTFPDLKTLQIDVDTASIEELRKALRYCNQQFEELSGCLLQMTETHATEKRAWEEKVAELEREGIRRDKEIQGLAWLVKNTPAHSTSSSDTKTNTSLQSGSRTPSLLEMEKERSDDSSIRSSIPTPSSSVRLPINNRLLQSEDSESYPTSTSEWGSGTSGAEDETQMATIRPKRTMRKLKLVESVNKSLPAARLMSPRQPGSGAGMDVSGHAFDTSYPRKRSSASSSITVASSSSISHNQSPTSITFPPLQILNSIPEARLVSDSRESHVTFSLDKEDHKRERKSSTSSFKPTGQPSSKSSLSNSIPSVTPGSRLTPSEAYIRNLKKGRPPSIAQILDQNEEADQSSTGNIEESYGGRSRALLAGIDPVRK</sequence>
<gene>
    <name evidence="1" type="ORF">F5876DRAFT_66277</name>
</gene>
<proteinExistence type="predicted"/>
<reference evidence="1" key="1">
    <citation type="submission" date="2022-09" db="EMBL/GenBank/DDBJ databases">
        <title>A Global Phylogenomic Analysis of the Shiitake Genus Lentinula.</title>
        <authorList>
            <consortium name="DOE Joint Genome Institute"/>
            <person name="Sierra-Patev S."/>
            <person name="Min B."/>
            <person name="Naranjo-Ortiz M."/>
            <person name="Looney B."/>
            <person name="Konkel Z."/>
            <person name="Slot J.C."/>
            <person name="Sakamoto Y."/>
            <person name="Steenwyk J.L."/>
            <person name="Rokas A."/>
            <person name="Carro J."/>
            <person name="Camarero S."/>
            <person name="Ferreira P."/>
            <person name="Molpeceres G."/>
            <person name="Ruiz-Duenas F.J."/>
            <person name="Serrano A."/>
            <person name="Henrissat B."/>
            <person name="Drula E."/>
            <person name="Hughes K.W."/>
            <person name="Mata J.L."/>
            <person name="Ishikawa N.K."/>
            <person name="Vargas-Isla R."/>
            <person name="Ushijima S."/>
            <person name="Smith C.A."/>
            <person name="Ahrendt S."/>
            <person name="Andreopoulos W."/>
            <person name="He G."/>
            <person name="Labutti K."/>
            <person name="Lipzen A."/>
            <person name="Ng V."/>
            <person name="Riley R."/>
            <person name="Sandor L."/>
            <person name="Barry K."/>
            <person name="Martinez A.T."/>
            <person name="Xiao Y."/>
            <person name="Gibbons J.G."/>
            <person name="Terashima K."/>
            <person name="Grigoriev I.V."/>
            <person name="Hibbett D.S."/>
        </authorList>
    </citation>
    <scope>NUCLEOTIDE SEQUENCE</scope>
    <source>
        <strain evidence="1">TMI1499</strain>
    </source>
</reference>
<dbReference type="Proteomes" id="UP001163835">
    <property type="component" value="Unassembled WGS sequence"/>
</dbReference>
<organism evidence="1 2">
    <name type="scientific">Lentinula aff. lateritia</name>
    <dbReference type="NCBI Taxonomy" id="2804960"/>
    <lineage>
        <taxon>Eukaryota</taxon>
        <taxon>Fungi</taxon>
        <taxon>Dikarya</taxon>
        <taxon>Basidiomycota</taxon>
        <taxon>Agaricomycotina</taxon>
        <taxon>Agaricomycetes</taxon>
        <taxon>Agaricomycetidae</taxon>
        <taxon>Agaricales</taxon>
        <taxon>Marasmiineae</taxon>
        <taxon>Omphalotaceae</taxon>
        <taxon>Lentinula</taxon>
    </lineage>
</organism>
<accession>A0ACC1TYJ9</accession>
<comment type="caution">
    <text evidence="1">The sequence shown here is derived from an EMBL/GenBank/DDBJ whole genome shotgun (WGS) entry which is preliminary data.</text>
</comment>